<sequence length="80" mass="8723">MTGHYAIQLPRSTSRLPAPYLGVRVAVRRIRCRDIPYIIEVAIPECMAIVSVGITQHGISSDIPGDVDRVRIGDHTGSTP</sequence>
<keyword evidence="2" id="KW-1185">Reference proteome</keyword>
<accession>M1W5Y4</accession>
<dbReference type="HOGENOM" id="CLU_2589557_0_0_1"/>
<gene>
    <name evidence="1" type="ORF">CPUR_08288</name>
</gene>
<protein>
    <submittedName>
        <fullName evidence="1">Uncharacterized protein</fullName>
    </submittedName>
</protein>
<dbReference type="Proteomes" id="UP000016801">
    <property type="component" value="Unassembled WGS sequence"/>
</dbReference>
<evidence type="ECO:0000313" key="2">
    <source>
        <dbReference type="Proteomes" id="UP000016801"/>
    </source>
</evidence>
<comment type="caution">
    <text evidence="1">The sequence shown here is derived from an EMBL/GenBank/DDBJ whole genome shotgun (WGS) entry which is preliminary data.</text>
</comment>
<reference evidence="1 2" key="1">
    <citation type="journal article" date="2013" name="PLoS Genet.">
        <title>Plant-symbiotic fungi as chemical engineers: Multi-genome analysis of the Clavicipitaceae reveals dynamics of alkaloid loci.</title>
        <authorList>
            <person name="Schardl C.L."/>
            <person name="Young C.A."/>
            <person name="Hesse U."/>
            <person name="Amyotte S.G."/>
            <person name="Andreeva K."/>
            <person name="Calie P.J."/>
            <person name="Fleetwood D.J."/>
            <person name="Haws D.C."/>
            <person name="Moore N."/>
            <person name="Oeser B."/>
            <person name="Panaccione D.G."/>
            <person name="Schweri K.K."/>
            <person name="Voisey C.R."/>
            <person name="Farman M.L."/>
            <person name="Jaromczyk J.W."/>
            <person name="Roe B.A."/>
            <person name="O'Sullivan D.M."/>
            <person name="Scott B."/>
            <person name="Tudzynski P."/>
            <person name="An Z."/>
            <person name="Arnaoudova E.G."/>
            <person name="Bullock C.T."/>
            <person name="Charlton N.D."/>
            <person name="Chen L."/>
            <person name="Cox M."/>
            <person name="Dinkins R.D."/>
            <person name="Florea S."/>
            <person name="Glenn A.E."/>
            <person name="Gordon A."/>
            <person name="Gueldener U."/>
            <person name="Harris D.R."/>
            <person name="Hollin W."/>
            <person name="Jaromczyk J."/>
            <person name="Johnson R.D."/>
            <person name="Khan A.K."/>
            <person name="Leistner E."/>
            <person name="Leuchtmann A."/>
            <person name="Li C."/>
            <person name="Liu J."/>
            <person name="Liu J."/>
            <person name="Liu M."/>
            <person name="Mace W."/>
            <person name="Machado C."/>
            <person name="Nagabhyru P."/>
            <person name="Pan J."/>
            <person name="Schmid J."/>
            <person name="Sugawara K."/>
            <person name="Steiner U."/>
            <person name="Takach J.E."/>
            <person name="Tanaka E."/>
            <person name="Webb J.S."/>
            <person name="Wilson E.V."/>
            <person name="Wiseman J.L."/>
            <person name="Yoshida R."/>
            <person name="Zeng Z."/>
        </authorList>
    </citation>
    <scope>NUCLEOTIDE SEQUENCE [LARGE SCALE GENOMIC DNA]</scope>
    <source>
        <strain evidence="1 2">20.1</strain>
    </source>
</reference>
<name>M1W5Y4_CLAP2</name>
<organism evidence="1 2">
    <name type="scientific">Claviceps purpurea (strain 20.1)</name>
    <name type="common">Ergot fungus</name>
    <name type="synonym">Sphacelia segetum</name>
    <dbReference type="NCBI Taxonomy" id="1111077"/>
    <lineage>
        <taxon>Eukaryota</taxon>
        <taxon>Fungi</taxon>
        <taxon>Dikarya</taxon>
        <taxon>Ascomycota</taxon>
        <taxon>Pezizomycotina</taxon>
        <taxon>Sordariomycetes</taxon>
        <taxon>Hypocreomycetidae</taxon>
        <taxon>Hypocreales</taxon>
        <taxon>Clavicipitaceae</taxon>
        <taxon>Claviceps</taxon>
    </lineage>
</organism>
<dbReference type="AlphaFoldDB" id="M1W5Y4"/>
<evidence type="ECO:0000313" key="1">
    <source>
        <dbReference type="EMBL" id="CCE34356.1"/>
    </source>
</evidence>
<dbReference type="VEuPathDB" id="FungiDB:CPUR_08288"/>
<proteinExistence type="predicted"/>
<dbReference type="EMBL" id="CAGA01000085">
    <property type="protein sequence ID" value="CCE34356.1"/>
    <property type="molecule type" value="Genomic_DNA"/>
</dbReference>